<comment type="caution">
    <text evidence="2">The sequence shown here is derived from an EMBL/GenBank/DDBJ whole genome shotgun (WGS) entry which is preliminary data.</text>
</comment>
<dbReference type="InterPro" id="IPR029021">
    <property type="entry name" value="Prot-tyrosine_phosphatase-like"/>
</dbReference>
<dbReference type="Pfam" id="PF13350">
    <property type="entry name" value="Y_phosphatase3"/>
    <property type="match status" value="1"/>
</dbReference>
<reference evidence="2 3" key="1">
    <citation type="journal article" date="2015" name="Genome Announc.">
        <title>Expanding the biotechnology potential of lactobacilli through comparative genomics of 213 strains and associated genera.</title>
        <authorList>
            <person name="Sun Z."/>
            <person name="Harris H.M."/>
            <person name="McCann A."/>
            <person name="Guo C."/>
            <person name="Argimon S."/>
            <person name="Zhang W."/>
            <person name="Yang X."/>
            <person name="Jeffery I.B."/>
            <person name="Cooney J.C."/>
            <person name="Kagawa T.F."/>
            <person name="Liu W."/>
            <person name="Song Y."/>
            <person name="Salvetti E."/>
            <person name="Wrobel A."/>
            <person name="Rasinkangas P."/>
            <person name="Parkhill J."/>
            <person name="Rea M.C."/>
            <person name="O'Sullivan O."/>
            <person name="Ritari J."/>
            <person name="Douillard F.P."/>
            <person name="Paul Ross R."/>
            <person name="Yang R."/>
            <person name="Briner A.E."/>
            <person name="Felis G.E."/>
            <person name="de Vos W.M."/>
            <person name="Barrangou R."/>
            <person name="Klaenhammer T.R."/>
            <person name="Caufield P.W."/>
            <person name="Cui Y."/>
            <person name="Zhang H."/>
            <person name="O'Toole P.W."/>
        </authorList>
    </citation>
    <scope>NUCLEOTIDE SEQUENCE [LARGE SCALE GENOMIC DNA]</scope>
    <source>
        <strain evidence="2 3">DSM 19904</strain>
    </source>
</reference>
<name>A0A0R1KXX3_9LACO</name>
<dbReference type="AlphaFoldDB" id="A0A0R1KXX3"/>
<dbReference type="Gene3D" id="3.90.190.10">
    <property type="entry name" value="Protein tyrosine phosphatase superfamily"/>
    <property type="match status" value="1"/>
</dbReference>
<gene>
    <name evidence="2" type="ORF">FD17_GL000476</name>
</gene>
<dbReference type="GO" id="GO:0004721">
    <property type="term" value="F:phosphoprotein phosphatase activity"/>
    <property type="evidence" value="ECO:0007669"/>
    <property type="project" value="InterPro"/>
</dbReference>
<comment type="similarity">
    <text evidence="1">Belongs to the protein-tyrosine phosphatase family.</text>
</comment>
<organism evidence="2 3">
    <name type="scientific">Lentilactobacillus sunkii DSM 19904</name>
    <dbReference type="NCBI Taxonomy" id="1423808"/>
    <lineage>
        <taxon>Bacteria</taxon>
        <taxon>Bacillati</taxon>
        <taxon>Bacillota</taxon>
        <taxon>Bacilli</taxon>
        <taxon>Lactobacillales</taxon>
        <taxon>Lactobacillaceae</taxon>
        <taxon>Lentilactobacillus</taxon>
    </lineage>
</organism>
<dbReference type="RefSeq" id="WP_082617168.1">
    <property type="nucleotide sequence ID" value="NZ_AZEA01000010.1"/>
</dbReference>
<dbReference type="EMBL" id="AZEA01000010">
    <property type="protein sequence ID" value="KRK88332.1"/>
    <property type="molecule type" value="Genomic_DNA"/>
</dbReference>
<dbReference type="PATRIC" id="fig|1423808.3.peg.480"/>
<dbReference type="SUPFAM" id="SSF52799">
    <property type="entry name" value="(Phosphotyrosine protein) phosphatases II"/>
    <property type="match status" value="1"/>
</dbReference>
<dbReference type="OrthoDB" id="1188001at2"/>
<evidence type="ECO:0000313" key="3">
    <source>
        <dbReference type="Proteomes" id="UP000051581"/>
    </source>
</evidence>
<dbReference type="Proteomes" id="UP000051581">
    <property type="component" value="Unassembled WGS sequence"/>
</dbReference>
<accession>A0A0R1KXX3</accession>
<dbReference type="PANTHER" id="PTHR31126:SF1">
    <property type="entry name" value="TYROSINE SPECIFIC PROTEIN PHOSPHATASES DOMAIN-CONTAINING PROTEIN"/>
    <property type="match status" value="1"/>
</dbReference>
<sequence>MKRFIRIMGVGLVSAFIATGFSAVNASRKSSPLGTHISLKATDNTRDLGGIQAKNGQHIRKYRLIRSDALNKLSAHDKWKLQKQLRVKVILDFRSKGEIHNAPDATLHGTRNNRLSVMANPNFGVHTTAQYIHELAGKQPNNMELFYQKMVTQPHSIKAYRTMFRYLLKQRSGGILYHCTYGKDRTGIATMLILSSLGIPKTTIMKNYLASNRYLKSVTNREYRQMRRHTHNRKVLANLKRSRSAKAAYLNAAYSAIYQQSGSIKHYLRSQMHLSANDIQKLRHLYLNK</sequence>
<dbReference type="PANTHER" id="PTHR31126">
    <property type="entry name" value="TYROSINE-PROTEIN PHOSPHATASE"/>
    <property type="match status" value="1"/>
</dbReference>
<keyword evidence="3" id="KW-1185">Reference proteome</keyword>
<protein>
    <submittedName>
        <fullName evidence="2">Protein tyrosine serine phosphatase</fullName>
    </submittedName>
</protein>
<dbReference type="InterPro" id="IPR026893">
    <property type="entry name" value="Tyr/Ser_Pase_IphP-type"/>
</dbReference>
<evidence type="ECO:0000256" key="1">
    <source>
        <dbReference type="ARBA" id="ARBA00009580"/>
    </source>
</evidence>
<evidence type="ECO:0000313" key="2">
    <source>
        <dbReference type="EMBL" id="KRK88332.1"/>
    </source>
</evidence>
<proteinExistence type="inferred from homology"/>